<evidence type="ECO:0000313" key="1">
    <source>
        <dbReference type="EMBL" id="OLP81483.1"/>
    </source>
</evidence>
<gene>
    <name evidence="1" type="ORF">AK812_SmicGene37959</name>
</gene>
<feature type="non-terminal residue" evidence="1">
    <location>
        <position position="173"/>
    </location>
</feature>
<name>A0A1Q9CEV9_SYMMI</name>
<organism evidence="1 2">
    <name type="scientific">Symbiodinium microadriaticum</name>
    <name type="common">Dinoflagellate</name>
    <name type="synonym">Zooxanthella microadriatica</name>
    <dbReference type="NCBI Taxonomy" id="2951"/>
    <lineage>
        <taxon>Eukaryota</taxon>
        <taxon>Sar</taxon>
        <taxon>Alveolata</taxon>
        <taxon>Dinophyceae</taxon>
        <taxon>Suessiales</taxon>
        <taxon>Symbiodiniaceae</taxon>
        <taxon>Symbiodinium</taxon>
    </lineage>
</organism>
<dbReference type="Proteomes" id="UP000186817">
    <property type="component" value="Unassembled WGS sequence"/>
</dbReference>
<keyword evidence="2" id="KW-1185">Reference proteome</keyword>
<accession>A0A1Q9CEV9</accession>
<dbReference type="EMBL" id="LSRX01001276">
    <property type="protein sequence ID" value="OLP81483.1"/>
    <property type="molecule type" value="Genomic_DNA"/>
</dbReference>
<evidence type="ECO:0000313" key="2">
    <source>
        <dbReference type="Proteomes" id="UP000186817"/>
    </source>
</evidence>
<protein>
    <submittedName>
        <fullName evidence="1">Uncharacterized protein</fullName>
    </submittedName>
</protein>
<proteinExistence type="predicted"/>
<dbReference type="OrthoDB" id="412030at2759"/>
<comment type="caution">
    <text evidence="1">The sequence shown here is derived from an EMBL/GenBank/DDBJ whole genome shotgun (WGS) entry which is preliminary data.</text>
</comment>
<dbReference type="AlphaFoldDB" id="A0A1Q9CEV9"/>
<reference evidence="1 2" key="1">
    <citation type="submission" date="2016-02" db="EMBL/GenBank/DDBJ databases">
        <title>Genome analysis of coral dinoflagellate symbionts highlights evolutionary adaptations to a symbiotic lifestyle.</title>
        <authorList>
            <person name="Aranda M."/>
            <person name="Li Y."/>
            <person name="Liew Y.J."/>
            <person name="Baumgarten S."/>
            <person name="Simakov O."/>
            <person name="Wilson M."/>
            <person name="Piel J."/>
            <person name="Ashoor H."/>
            <person name="Bougouffa S."/>
            <person name="Bajic V.B."/>
            <person name="Ryu T."/>
            <person name="Ravasi T."/>
            <person name="Bayer T."/>
            <person name="Micklem G."/>
            <person name="Kim H."/>
            <person name="Bhak J."/>
            <person name="Lajeunesse T.C."/>
            <person name="Voolstra C.R."/>
        </authorList>
    </citation>
    <scope>NUCLEOTIDE SEQUENCE [LARGE SCALE GENOMIC DNA]</scope>
    <source>
        <strain evidence="1 2">CCMP2467</strain>
    </source>
</reference>
<sequence length="173" mass="19861">MGSGEEVRLPLVDSHKYLGVFLSYKNYEALRLKYRLQQSWIAFNRLTKALKCRALPIRLRLQLYNSVCLTTATYGLTSVGLSAEGRAKFRATITRQMRMVIGDHSYLTGRSNEEVLLKHNLADPLLQVEAHTRLRIDKARANCFLPTTEAVRARWDRLLITFHDRDLLQAAAE</sequence>